<keyword evidence="3" id="KW-0489">Methyltransferase</keyword>
<dbReference type="InterPro" id="IPR041698">
    <property type="entry name" value="Methyltransf_25"/>
</dbReference>
<proteinExistence type="predicted"/>
<dbReference type="PANTHER" id="PTHR43591">
    <property type="entry name" value="METHYLTRANSFERASE"/>
    <property type="match status" value="1"/>
</dbReference>
<dbReference type="STRING" id="104623.Ser39006_04229"/>
<keyword evidence="4" id="KW-1185">Reference proteome</keyword>
<evidence type="ECO:0000313" key="4">
    <source>
        <dbReference type="Proteomes" id="UP000017700"/>
    </source>
</evidence>
<dbReference type="GO" id="GO:0008168">
    <property type="term" value="F:methyltransferase activity"/>
    <property type="evidence" value="ECO:0007669"/>
    <property type="project" value="UniProtKB-KW"/>
</dbReference>
<dbReference type="EMBL" id="CP025085">
    <property type="protein sequence ID" value="AUG99683.1"/>
    <property type="molecule type" value="Genomic_DNA"/>
</dbReference>
<gene>
    <name evidence="2" type="ORF">CWC46_07510</name>
    <name evidence="3" type="ORF">Ser39006_007515</name>
</gene>
<dbReference type="AlphaFoldDB" id="A0A2I5T558"/>
<dbReference type="RefSeq" id="WP_021017486.1">
    <property type="nucleotide sequence ID" value="NZ_CP025084.1"/>
</dbReference>
<dbReference type="KEGG" id="serq:CWC46_07510"/>
<dbReference type="EMBL" id="CP025084">
    <property type="protein sequence ID" value="AUH04001.1"/>
    <property type="molecule type" value="Genomic_DNA"/>
</dbReference>
<dbReference type="SUPFAM" id="SSF53335">
    <property type="entry name" value="S-adenosyl-L-methionine-dependent methyltransferases"/>
    <property type="match status" value="1"/>
</dbReference>
<name>A0A2I5T558_SERS3</name>
<accession>A0A2I5T558</accession>
<dbReference type="KEGG" id="sera:Ser39006_007515"/>
<evidence type="ECO:0000259" key="1">
    <source>
        <dbReference type="Pfam" id="PF13649"/>
    </source>
</evidence>
<dbReference type="Proteomes" id="UP000233778">
    <property type="component" value="Chromosome"/>
</dbReference>
<evidence type="ECO:0000313" key="5">
    <source>
        <dbReference type="Proteomes" id="UP000233778"/>
    </source>
</evidence>
<dbReference type="Pfam" id="PF13649">
    <property type="entry name" value="Methyltransf_25"/>
    <property type="match status" value="1"/>
</dbReference>
<sequence length="255" mass="28119">MKTESHNAIITRQYATQATAYLNSTVHAQGDDLDLMAQRIGQRPDATILDLGCGGGHVSFRLAPRVHRVVACDLAQSMLDTVAQEAVKRNLLNIVTKQGAAESLSCPSESFDVVATRYSAHHWRHIALGIEQMARTLKPGGMGMFMDVVSPGDSLLDTWLQSIELLRDPSHVRNASLQEWQQLLAAAGLAVREVKTFRLRLEFSSWVERMKTHTDHIVAIRSLQQHAGAEVTEYFDIVSDGSFTVDTALIIATKA</sequence>
<organism evidence="3 4">
    <name type="scientific">Serratia sp. (strain ATCC 39006)</name>
    <name type="common">Prodigiosinella confusarubida</name>
    <dbReference type="NCBI Taxonomy" id="104623"/>
    <lineage>
        <taxon>Bacteria</taxon>
        <taxon>Pseudomonadati</taxon>
        <taxon>Pseudomonadota</taxon>
        <taxon>Gammaproteobacteria</taxon>
        <taxon>Enterobacterales</taxon>
        <taxon>Pectobacteriaceae</taxon>
        <taxon>Prodigiosinella</taxon>
    </lineage>
</organism>
<reference evidence="3" key="2">
    <citation type="submission" date="2013-09" db="EMBL/GenBank/DDBJ databases">
        <authorList>
            <person name="Wang G."/>
            <person name="Yang Y."/>
            <person name="Su Y."/>
        </authorList>
    </citation>
    <scope>NUCLEOTIDE SEQUENCE</scope>
    <source>
        <strain evidence="3">ATCC 39006</strain>
    </source>
</reference>
<dbReference type="Gene3D" id="3.40.50.150">
    <property type="entry name" value="Vaccinia Virus protein VP39"/>
    <property type="match status" value="1"/>
</dbReference>
<evidence type="ECO:0000313" key="3">
    <source>
        <dbReference type="EMBL" id="AUH04001.1"/>
    </source>
</evidence>
<dbReference type="InterPro" id="IPR029063">
    <property type="entry name" value="SAM-dependent_MTases_sf"/>
</dbReference>
<dbReference type="GO" id="GO:0032259">
    <property type="term" value="P:methylation"/>
    <property type="evidence" value="ECO:0007669"/>
    <property type="project" value="UniProtKB-KW"/>
</dbReference>
<keyword evidence="3" id="KW-0808">Transferase</keyword>
<dbReference type="CDD" id="cd02440">
    <property type="entry name" value="AdoMet_MTases"/>
    <property type="match status" value="1"/>
</dbReference>
<reference evidence="3 4" key="1">
    <citation type="journal article" date="2013" name="Genome Announc.">
        <title>Draft genome sequence of Serratia sp. strain ATCC 39006, a model bacterium for analysis of the biosynthesis and regulation of prodigiosin, a carbapenem, and gas vesicles.</title>
        <authorList>
            <person name="Fineran P.C."/>
            <person name="Iglesias Cans M.C."/>
            <person name="Ramsay J.P."/>
            <person name="Wilf N.M."/>
            <person name="Cossyleon D."/>
            <person name="McNeil M.B."/>
            <person name="Williamson N.R."/>
            <person name="Monson R.E."/>
            <person name="Becher S.A."/>
            <person name="Stanton J.A."/>
            <person name="Brugger K."/>
            <person name="Brown S.D."/>
            <person name="Salmond G.P."/>
        </authorList>
    </citation>
    <scope>NUCLEOTIDE SEQUENCE [LARGE SCALE GENOMIC DNA]</scope>
    <source>
        <strain evidence="3">ATCC 39006</strain>
        <strain evidence="4">ATCC 39006 / SC 11482</strain>
    </source>
</reference>
<dbReference type="OrthoDB" id="529208at2"/>
<protein>
    <submittedName>
        <fullName evidence="3">Class I SAM-dependent methyltransferase</fullName>
    </submittedName>
</protein>
<dbReference type="Proteomes" id="UP000017700">
    <property type="component" value="Chromosome"/>
</dbReference>
<reference evidence="2 5" key="3">
    <citation type="submission" date="2017-11" db="EMBL/GenBank/DDBJ databases">
        <title>Complete genome sequence of Serratia sp. ATCC 39006 LacA.</title>
        <authorList>
            <person name="Hampton H.G."/>
            <person name="Jackson S.A."/>
            <person name="Jauregui R."/>
            <person name="Poulter G.T.M."/>
            <person name="Salmond G.P.C."/>
            <person name="Fineran P.C."/>
        </authorList>
    </citation>
    <scope>NUCLEOTIDE SEQUENCE [LARGE SCALE GENOMIC DNA]</scope>
    <source>
        <strain evidence="2 5">ATCC 39006</strain>
    </source>
</reference>
<feature type="domain" description="Methyltransferase" evidence="1">
    <location>
        <begin position="48"/>
        <end position="141"/>
    </location>
</feature>
<reference evidence="3" key="4">
    <citation type="submission" date="2017-11" db="EMBL/GenBank/DDBJ databases">
        <title>Complete genome sequence of Serratia sp. ATCC 39006.</title>
        <authorList>
            <person name="Hampton H.G."/>
            <person name="Jackson S.A."/>
            <person name="Jauregui R."/>
            <person name="Poulter G.T.M."/>
            <person name="Salmond G.P.C."/>
            <person name="Fineran P.C."/>
        </authorList>
    </citation>
    <scope>NUCLEOTIDE SEQUENCE</scope>
    <source>
        <strain evidence="3">ATCC 39006</strain>
    </source>
</reference>
<dbReference type="PANTHER" id="PTHR43591:SF24">
    <property type="entry name" value="2-METHOXY-6-POLYPRENYL-1,4-BENZOQUINOL METHYLASE, MITOCHONDRIAL"/>
    <property type="match status" value="1"/>
</dbReference>
<evidence type="ECO:0000313" key="2">
    <source>
        <dbReference type="EMBL" id="AUG99683.1"/>
    </source>
</evidence>